<keyword evidence="5" id="KW-0808">Transferase</keyword>
<evidence type="ECO:0000259" key="8">
    <source>
        <dbReference type="PROSITE" id="PS51101"/>
    </source>
</evidence>
<feature type="domain" description="PTS EIIB type-4" evidence="8">
    <location>
        <begin position="1"/>
        <end position="155"/>
    </location>
</feature>
<protein>
    <submittedName>
        <fullName evidence="9">PTS system sorbose subfamily IIB component</fullName>
    </submittedName>
</protein>
<dbReference type="GO" id="GO:0016301">
    <property type="term" value="F:kinase activity"/>
    <property type="evidence" value="ECO:0007669"/>
    <property type="project" value="UniProtKB-KW"/>
</dbReference>
<keyword evidence="7" id="KW-0418">Kinase</keyword>
<accession>A0A2Z6AWH3</accession>
<dbReference type="GO" id="GO:0009401">
    <property type="term" value="P:phosphoenolpyruvate-dependent sugar phosphotransferase system"/>
    <property type="evidence" value="ECO:0007669"/>
    <property type="project" value="UniProtKB-KW"/>
</dbReference>
<evidence type="ECO:0000256" key="7">
    <source>
        <dbReference type="ARBA" id="ARBA00022777"/>
    </source>
</evidence>
<sequence length="155" mass="17748">MFWVRVDNRLIHGQIIETWLPYTKSRTIIVANDEVCGDPLRQEIMGLAIPSHIDKIFVCVEDTHEYMSRAYAVEEPDVLVLFSSCVDARRAHQKGLAFKSLNLGNMHYGPGKEQVCAHVALDGHDRSCLQYFDDNDVDLDFRCVPNQPIQVSRSW</sequence>
<keyword evidence="2" id="KW-0813">Transport</keyword>
<dbReference type="RefSeq" id="WP_126376954.1">
    <property type="nucleotide sequence ID" value="NZ_AP017378.1"/>
</dbReference>
<dbReference type="Proteomes" id="UP000269883">
    <property type="component" value="Chromosome"/>
</dbReference>
<dbReference type="SUPFAM" id="SSF52728">
    <property type="entry name" value="PTS IIb component"/>
    <property type="match status" value="1"/>
</dbReference>
<dbReference type="InterPro" id="IPR036667">
    <property type="entry name" value="PTS_IIB_sorbose-sp_sf"/>
</dbReference>
<dbReference type="AlphaFoldDB" id="A0A2Z6AWH3"/>
<keyword evidence="3" id="KW-0963">Cytoplasm</keyword>
<evidence type="ECO:0000256" key="1">
    <source>
        <dbReference type="ARBA" id="ARBA00004496"/>
    </source>
</evidence>
<evidence type="ECO:0000256" key="3">
    <source>
        <dbReference type="ARBA" id="ARBA00022490"/>
    </source>
</evidence>
<dbReference type="InterPro" id="IPR004720">
    <property type="entry name" value="PTS_IIB_sorbose-sp"/>
</dbReference>
<evidence type="ECO:0000313" key="10">
    <source>
        <dbReference type="Proteomes" id="UP000269883"/>
    </source>
</evidence>
<dbReference type="PROSITE" id="PS51101">
    <property type="entry name" value="PTS_EIIB_TYPE_4"/>
    <property type="match status" value="1"/>
</dbReference>
<dbReference type="GO" id="GO:0005737">
    <property type="term" value="C:cytoplasm"/>
    <property type="evidence" value="ECO:0007669"/>
    <property type="project" value="UniProtKB-SubCell"/>
</dbReference>
<dbReference type="OrthoDB" id="9788818at2"/>
<keyword evidence="10" id="KW-1185">Reference proteome</keyword>
<organism evidence="9 10">
    <name type="scientific">Desulfovibrio ferrophilus</name>
    <dbReference type="NCBI Taxonomy" id="241368"/>
    <lineage>
        <taxon>Bacteria</taxon>
        <taxon>Pseudomonadati</taxon>
        <taxon>Thermodesulfobacteriota</taxon>
        <taxon>Desulfovibrionia</taxon>
        <taxon>Desulfovibrionales</taxon>
        <taxon>Desulfovibrionaceae</taxon>
        <taxon>Desulfovibrio</taxon>
    </lineage>
</organism>
<evidence type="ECO:0000256" key="5">
    <source>
        <dbReference type="ARBA" id="ARBA00022679"/>
    </source>
</evidence>
<dbReference type="GO" id="GO:0008982">
    <property type="term" value="F:protein-N(PI)-phosphohistidine-sugar phosphotransferase activity"/>
    <property type="evidence" value="ECO:0007669"/>
    <property type="project" value="InterPro"/>
</dbReference>
<evidence type="ECO:0000256" key="4">
    <source>
        <dbReference type="ARBA" id="ARBA00022597"/>
    </source>
</evidence>
<dbReference type="Gene3D" id="3.40.35.10">
    <property type="entry name" value="Phosphotransferase system, sorbose subfamily IIB component"/>
    <property type="match status" value="1"/>
</dbReference>
<proteinExistence type="predicted"/>
<evidence type="ECO:0000256" key="6">
    <source>
        <dbReference type="ARBA" id="ARBA00022683"/>
    </source>
</evidence>
<reference evidence="9 10" key="1">
    <citation type="journal article" date="2018" name="Sci. Adv.">
        <title>Multi-heme cytochromes provide a pathway for survival in energy-limited environments.</title>
        <authorList>
            <person name="Deng X."/>
            <person name="Dohmae N."/>
            <person name="Nealson K.H."/>
            <person name="Hashimoto K."/>
            <person name="Okamoto A."/>
        </authorList>
    </citation>
    <scope>NUCLEOTIDE SEQUENCE [LARGE SCALE GENOMIC DNA]</scope>
    <source>
        <strain evidence="9 10">IS5</strain>
    </source>
</reference>
<evidence type="ECO:0000256" key="2">
    <source>
        <dbReference type="ARBA" id="ARBA00022448"/>
    </source>
</evidence>
<keyword evidence="4" id="KW-0762">Sugar transport</keyword>
<dbReference type="EMBL" id="AP017378">
    <property type="protein sequence ID" value="BBD07578.1"/>
    <property type="molecule type" value="Genomic_DNA"/>
</dbReference>
<comment type="subcellular location">
    <subcellularLocation>
        <location evidence="1">Cytoplasm</location>
    </subcellularLocation>
</comment>
<dbReference type="KEGG" id="dfl:DFE_0852"/>
<evidence type="ECO:0000313" key="9">
    <source>
        <dbReference type="EMBL" id="BBD07578.1"/>
    </source>
</evidence>
<name>A0A2Z6AWH3_9BACT</name>
<dbReference type="Pfam" id="PF03830">
    <property type="entry name" value="PTSIIB_sorb"/>
    <property type="match status" value="1"/>
</dbReference>
<keyword evidence="6" id="KW-0598">Phosphotransferase system</keyword>
<gene>
    <name evidence="9" type="ORF">DFE_0852</name>
</gene>